<comment type="caution">
    <text evidence="1">The sequence shown here is derived from an EMBL/GenBank/DDBJ whole genome shotgun (WGS) entry which is preliminary data.</text>
</comment>
<organism evidence="1 2">
    <name type="scientific">Mauremys mutica</name>
    <name type="common">yellowpond turtle</name>
    <dbReference type="NCBI Taxonomy" id="74926"/>
    <lineage>
        <taxon>Eukaryota</taxon>
        <taxon>Metazoa</taxon>
        <taxon>Chordata</taxon>
        <taxon>Craniata</taxon>
        <taxon>Vertebrata</taxon>
        <taxon>Euteleostomi</taxon>
        <taxon>Archelosauria</taxon>
        <taxon>Testudinata</taxon>
        <taxon>Testudines</taxon>
        <taxon>Cryptodira</taxon>
        <taxon>Durocryptodira</taxon>
        <taxon>Testudinoidea</taxon>
        <taxon>Geoemydidae</taxon>
        <taxon>Geoemydinae</taxon>
        <taxon>Mauremys</taxon>
    </lineage>
</organism>
<reference evidence="1" key="1">
    <citation type="submission" date="2021-09" db="EMBL/GenBank/DDBJ databases">
        <title>The genome of Mauremys mutica provides insights into the evolution of semi-aquatic lifestyle.</title>
        <authorList>
            <person name="Gong S."/>
            <person name="Gao Y."/>
        </authorList>
    </citation>
    <scope>NUCLEOTIDE SEQUENCE</scope>
    <source>
        <strain evidence="1">MM-2020</strain>
        <tissue evidence="1">Muscle</tissue>
    </source>
</reference>
<name>A0A9D4BBP4_9SAUR</name>
<keyword evidence="2" id="KW-1185">Reference proteome</keyword>
<protein>
    <submittedName>
        <fullName evidence="1">Uncharacterized protein</fullName>
    </submittedName>
</protein>
<accession>A0A9D4BBP4</accession>
<sequence length="109" mass="12420">MKSLIQHAACSTCHGNCCFNQTTGFLSFFSPSPLSSLITGNEIRGQRKKTTTNQYRCTETLLESFITAYAPPRYDTYTHTHTRIHTHTAQTYCLPQRLFKLKASDKPQE</sequence>
<dbReference type="EMBL" id="JAHDVG010000463">
    <property type="protein sequence ID" value="KAH1187845.1"/>
    <property type="molecule type" value="Genomic_DNA"/>
</dbReference>
<gene>
    <name evidence="1" type="ORF">KIL84_020594</name>
</gene>
<dbReference type="AlphaFoldDB" id="A0A9D4BBP4"/>
<evidence type="ECO:0000313" key="1">
    <source>
        <dbReference type="EMBL" id="KAH1187845.1"/>
    </source>
</evidence>
<proteinExistence type="predicted"/>
<dbReference type="Proteomes" id="UP000827986">
    <property type="component" value="Unassembled WGS sequence"/>
</dbReference>
<evidence type="ECO:0000313" key="2">
    <source>
        <dbReference type="Proteomes" id="UP000827986"/>
    </source>
</evidence>